<evidence type="ECO:0000313" key="10">
    <source>
        <dbReference type="Proteomes" id="UP000316196"/>
    </source>
</evidence>
<dbReference type="PROSITE" id="PS50928">
    <property type="entry name" value="ABC_TM1"/>
    <property type="match status" value="1"/>
</dbReference>
<evidence type="ECO:0000256" key="1">
    <source>
        <dbReference type="ARBA" id="ARBA00004651"/>
    </source>
</evidence>
<keyword evidence="3" id="KW-1003">Cell membrane</keyword>
<feature type="transmembrane region" description="Helical" evidence="7">
    <location>
        <begin position="277"/>
        <end position="296"/>
    </location>
</feature>
<dbReference type="RefSeq" id="WP_170210024.1">
    <property type="nucleotide sequence ID" value="NZ_BAAAMD010000004.1"/>
</dbReference>
<comment type="subcellular location">
    <subcellularLocation>
        <location evidence="1 7">Cell membrane</location>
        <topology evidence="1 7">Multi-pass membrane protein</topology>
    </subcellularLocation>
</comment>
<dbReference type="Proteomes" id="UP000316196">
    <property type="component" value="Unassembled WGS sequence"/>
</dbReference>
<dbReference type="GO" id="GO:0005886">
    <property type="term" value="C:plasma membrane"/>
    <property type="evidence" value="ECO:0007669"/>
    <property type="project" value="UniProtKB-SubCell"/>
</dbReference>
<evidence type="ECO:0000259" key="8">
    <source>
        <dbReference type="PROSITE" id="PS50928"/>
    </source>
</evidence>
<dbReference type="AlphaFoldDB" id="A0A542ZC77"/>
<dbReference type="EMBL" id="VFOR01000002">
    <property type="protein sequence ID" value="TQL57952.1"/>
    <property type="molecule type" value="Genomic_DNA"/>
</dbReference>
<reference evidence="9 10" key="1">
    <citation type="submission" date="2019-06" db="EMBL/GenBank/DDBJ databases">
        <title>Sequencing the genomes of 1000 actinobacteria strains.</title>
        <authorList>
            <person name="Klenk H.-P."/>
        </authorList>
    </citation>
    <scope>NUCLEOTIDE SEQUENCE [LARGE SCALE GENOMIC DNA]</scope>
    <source>
        <strain evidence="9 10">DSM 8251</strain>
    </source>
</reference>
<dbReference type="Pfam" id="PF00528">
    <property type="entry name" value="BPD_transp_1"/>
    <property type="match status" value="1"/>
</dbReference>
<feature type="transmembrane region" description="Helical" evidence="7">
    <location>
        <begin position="177"/>
        <end position="197"/>
    </location>
</feature>
<comment type="similarity">
    <text evidence="7">Belongs to the binding-protein-dependent transport system permease family.</text>
</comment>
<evidence type="ECO:0000313" key="9">
    <source>
        <dbReference type="EMBL" id="TQL57952.1"/>
    </source>
</evidence>
<evidence type="ECO:0000256" key="3">
    <source>
        <dbReference type="ARBA" id="ARBA00022475"/>
    </source>
</evidence>
<evidence type="ECO:0000256" key="5">
    <source>
        <dbReference type="ARBA" id="ARBA00022989"/>
    </source>
</evidence>
<organism evidence="9 10">
    <name type="scientific">Propioniferax innocua</name>
    <dbReference type="NCBI Taxonomy" id="1753"/>
    <lineage>
        <taxon>Bacteria</taxon>
        <taxon>Bacillati</taxon>
        <taxon>Actinomycetota</taxon>
        <taxon>Actinomycetes</taxon>
        <taxon>Propionibacteriales</taxon>
        <taxon>Propionibacteriaceae</taxon>
        <taxon>Propioniferax</taxon>
    </lineage>
</organism>
<sequence length="309" mass="32255">MRAAWHLLRSVGTIVVVVSTVFVLTSLLPGDAASVQAGPDEEAAADIRRGLGLERPLVIRLVLWWGHTLRGDLGQSWLDRADVADRLAPRLLTSAAVAAPAWLFAMAGAVVLALILGGLRGRVVQRIGTGVVAAIAGVPEAVLVVALVLWLAVSWQMVPAVSLMTPGVPPWEQPELLVLPTLALAIPAMMFATRVLTGVAEEVWQRRVPTSALRRGVSPTRVACVHVLPAMTPALAQAAAISAAGILGAGTVAESLLTYPGIGQLLASSLAARDLPVVQGVALVLATLAVGVFWVADQAAMIASRRVRR</sequence>
<protein>
    <submittedName>
        <fullName evidence="9">Peptide/nickel transport system permease protein</fullName>
    </submittedName>
</protein>
<dbReference type="GO" id="GO:0055085">
    <property type="term" value="P:transmembrane transport"/>
    <property type="evidence" value="ECO:0007669"/>
    <property type="project" value="InterPro"/>
</dbReference>
<accession>A0A542ZC77</accession>
<dbReference type="PANTHER" id="PTHR43163">
    <property type="entry name" value="DIPEPTIDE TRANSPORT SYSTEM PERMEASE PROTEIN DPPB-RELATED"/>
    <property type="match status" value="1"/>
</dbReference>
<dbReference type="InterPro" id="IPR000515">
    <property type="entry name" value="MetI-like"/>
</dbReference>
<feature type="transmembrane region" description="Helical" evidence="7">
    <location>
        <begin position="7"/>
        <end position="28"/>
    </location>
</feature>
<feature type="transmembrane region" description="Helical" evidence="7">
    <location>
        <begin position="238"/>
        <end position="257"/>
    </location>
</feature>
<comment type="caution">
    <text evidence="9">The sequence shown here is derived from an EMBL/GenBank/DDBJ whole genome shotgun (WGS) entry which is preliminary data.</text>
</comment>
<feature type="domain" description="ABC transmembrane type-1" evidence="8">
    <location>
        <begin position="91"/>
        <end position="296"/>
    </location>
</feature>
<feature type="transmembrane region" description="Helical" evidence="7">
    <location>
        <begin position="131"/>
        <end position="157"/>
    </location>
</feature>
<evidence type="ECO:0000256" key="6">
    <source>
        <dbReference type="ARBA" id="ARBA00023136"/>
    </source>
</evidence>
<dbReference type="InterPro" id="IPR035906">
    <property type="entry name" value="MetI-like_sf"/>
</dbReference>
<evidence type="ECO:0000256" key="7">
    <source>
        <dbReference type="RuleBase" id="RU363032"/>
    </source>
</evidence>
<keyword evidence="2 7" id="KW-0813">Transport</keyword>
<dbReference type="SUPFAM" id="SSF161098">
    <property type="entry name" value="MetI-like"/>
    <property type="match status" value="1"/>
</dbReference>
<keyword evidence="5 7" id="KW-1133">Transmembrane helix</keyword>
<evidence type="ECO:0000256" key="2">
    <source>
        <dbReference type="ARBA" id="ARBA00022448"/>
    </source>
</evidence>
<dbReference type="PANTHER" id="PTHR43163:SF3">
    <property type="entry name" value="PEPTIDE ABC TRANSPORTER PERMEASE PROTEIN"/>
    <property type="match status" value="1"/>
</dbReference>
<proteinExistence type="inferred from homology"/>
<evidence type="ECO:0000256" key="4">
    <source>
        <dbReference type="ARBA" id="ARBA00022692"/>
    </source>
</evidence>
<name>A0A542ZC77_9ACTN</name>
<keyword evidence="10" id="KW-1185">Reference proteome</keyword>
<keyword evidence="4 7" id="KW-0812">Transmembrane</keyword>
<gene>
    <name evidence="9" type="ORF">FB460_1800</name>
</gene>
<keyword evidence="6 7" id="KW-0472">Membrane</keyword>
<dbReference type="Gene3D" id="1.10.3720.10">
    <property type="entry name" value="MetI-like"/>
    <property type="match status" value="1"/>
</dbReference>
<feature type="transmembrane region" description="Helical" evidence="7">
    <location>
        <begin position="99"/>
        <end position="119"/>
    </location>
</feature>